<dbReference type="HOGENOM" id="CLU_003433_4_1_6"/>
<dbReference type="GO" id="GO:0030429">
    <property type="term" value="F:kynureninase activity"/>
    <property type="evidence" value="ECO:0007669"/>
    <property type="project" value="UniProtKB-UniRule"/>
</dbReference>
<comment type="pathway">
    <text evidence="4 6">Amino-acid degradation; L-kynurenine degradation; L-alanine and anthranilate from L-kynurenine: step 1/1.</text>
</comment>
<dbReference type="Proteomes" id="UP000004699">
    <property type="component" value="Unassembled WGS sequence"/>
</dbReference>
<dbReference type="GO" id="GO:0009435">
    <property type="term" value="P:NAD+ biosynthetic process"/>
    <property type="evidence" value="ECO:0007669"/>
    <property type="project" value="UniProtKB-UniRule"/>
</dbReference>
<evidence type="ECO:0000256" key="6">
    <source>
        <dbReference type="PIRNR" id="PIRNR038800"/>
    </source>
</evidence>
<dbReference type="PANTHER" id="PTHR14084">
    <property type="entry name" value="KYNURENINASE"/>
    <property type="match status" value="1"/>
</dbReference>
<dbReference type="RefSeq" id="WP_009021453.1">
    <property type="nucleotide sequence ID" value="NZ_DS999411.1"/>
</dbReference>
<comment type="catalytic activity">
    <reaction evidence="6">
        <text>3-hydroxy-L-kynurenine + H2O = 3-hydroxyanthranilate + L-alanine + H(+)</text>
        <dbReference type="Rhea" id="RHEA:25143"/>
        <dbReference type="ChEBI" id="CHEBI:15377"/>
        <dbReference type="ChEBI" id="CHEBI:15378"/>
        <dbReference type="ChEBI" id="CHEBI:36559"/>
        <dbReference type="ChEBI" id="CHEBI:57972"/>
        <dbReference type="ChEBI" id="CHEBI:58125"/>
        <dbReference type="EC" id="3.7.1.3"/>
    </reaction>
</comment>
<reference evidence="8" key="1">
    <citation type="journal article" date="2013" name="BMC Microbiol.">
        <title>Taxonomy and evolution of bacteriochlorophyll a-containing members of the OM60/NOR5 clade of marine gammaproteobacteria: description of Luminiphilus syltensis gen. nov., sp. nov., reclassification of Haliea rubra as Pseudohaliea rubra gen. nov., comb. nov., and emendation of Chromatocurvus halotolerans.</title>
        <authorList>
            <person name="Spring S."/>
            <person name="Riedel T."/>
            <person name="Sproer C."/>
            <person name="Yan S."/>
            <person name="Harder J."/>
            <person name="Fuchs B.M."/>
        </authorList>
    </citation>
    <scope>NUCLEOTIDE SEQUENCE [LARGE SCALE GENOMIC DNA]</scope>
    <source>
        <strain evidence="8">NOR51-B</strain>
    </source>
</reference>
<keyword evidence="3 4" id="KW-0663">Pyridoxal phosphate</keyword>
<dbReference type="NCBIfam" id="TIGR01814">
    <property type="entry name" value="kynureninase"/>
    <property type="match status" value="1"/>
</dbReference>
<dbReference type="UniPathway" id="UPA00253">
    <property type="reaction ID" value="UER00329"/>
</dbReference>
<keyword evidence="1 4" id="KW-0662">Pyridine nucleotide biosynthesis</keyword>
<comment type="caution">
    <text evidence="4">Lacks conserved residue(s) required for the propagation of feature annotation.</text>
</comment>
<dbReference type="HAMAP" id="MF_01970">
    <property type="entry name" value="Kynureninase"/>
    <property type="match status" value="1"/>
</dbReference>
<dbReference type="InterPro" id="IPR015424">
    <property type="entry name" value="PyrdxlP-dep_Trfase"/>
</dbReference>
<dbReference type="UniPathway" id="UPA00334">
    <property type="reaction ID" value="UER00455"/>
</dbReference>
<dbReference type="SUPFAM" id="SSF53383">
    <property type="entry name" value="PLP-dependent transferases"/>
    <property type="match status" value="1"/>
</dbReference>
<feature type="binding site" evidence="4">
    <location>
        <position position="199"/>
    </location>
    <ligand>
        <name>pyridoxal 5'-phosphate</name>
        <dbReference type="ChEBI" id="CHEBI:597326"/>
    </ligand>
</feature>
<feature type="binding site" evidence="4">
    <location>
        <position position="97"/>
    </location>
    <ligand>
        <name>pyridoxal 5'-phosphate</name>
        <dbReference type="ChEBI" id="CHEBI:597326"/>
    </ligand>
</feature>
<dbReference type="GO" id="GO:0030170">
    <property type="term" value="F:pyridoxal phosphate binding"/>
    <property type="evidence" value="ECO:0007669"/>
    <property type="project" value="UniProtKB-UniRule"/>
</dbReference>
<feature type="binding site" evidence="4">
    <location>
        <begin position="124"/>
        <end position="127"/>
    </location>
    <ligand>
        <name>pyridoxal 5'-phosphate</name>
        <dbReference type="ChEBI" id="CHEBI:597326"/>
    </ligand>
</feature>
<evidence type="ECO:0000256" key="1">
    <source>
        <dbReference type="ARBA" id="ARBA00022642"/>
    </source>
</evidence>
<comment type="function">
    <text evidence="4 6">Catalyzes the cleavage of L-kynurenine (L-Kyn) and L-3-hydroxykynurenine (L-3OHKyn) into anthranilic acid (AA) and 3-hydroxyanthranilic acid (3-OHAA), respectively.</text>
</comment>
<evidence type="ECO:0000256" key="3">
    <source>
        <dbReference type="ARBA" id="ARBA00022898"/>
    </source>
</evidence>
<dbReference type="STRING" id="565045.NOR51B_2662"/>
<accession>B8KU22</accession>
<dbReference type="GO" id="GO:0043420">
    <property type="term" value="P:anthranilate metabolic process"/>
    <property type="evidence" value="ECO:0007669"/>
    <property type="project" value="TreeGrafter"/>
</dbReference>
<dbReference type="EMBL" id="DS999411">
    <property type="protein sequence ID" value="EED36710.1"/>
    <property type="molecule type" value="Genomic_DNA"/>
</dbReference>
<sequence>MTEADVFEWDVADPLAGARESFSLPDDVIYLDGNSLGAMPRAAASRVQEVVEREWGHDLIRSWNDNHWFELPYRIGDKIAGLIGADTGEVVVTDCVSINLYKLVSAALKLRPGRSKLVTEAGNFPTDLYILEGIQSSRAQPLEVNAVADRDQIISAIDEQTAVVLLTDVHYKTGHLLDMAAITTRAHDVGALVIWDLCHSAGALPVDLNAIGADFAVGCGYKYLNGGPGAPSFVFAAKRHLPDARQPLSGWWGHQSPFVFSDEFEPADGIGRMMSGTQGVIGLACAEVGVDISLRFGMTAIRDKSVRMTDLFIQLFDEHLAEYGFQLVSPRDSQHRGSQVAFTHAEGYAIMQALIARGVIGDFRAPDILRFGFAPLYLRYADVWQAIMTLAEIMKTGSWDCDEFKVVNAVT</sequence>
<keyword evidence="8" id="KW-1185">Reference proteome</keyword>
<keyword evidence="2 4" id="KW-0378">Hydrolase</keyword>
<proteinExistence type="inferred from homology"/>
<evidence type="ECO:0000313" key="7">
    <source>
        <dbReference type="EMBL" id="EED36710.1"/>
    </source>
</evidence>
<dbReference type="eggNOG" id="COG3844">
    <property type="taxonomic scope" value="Bacteria"/>
</dbReference>
<dbReference type="GO" id="GO:0019441">
    <property type="term" value="P:L-tryptophan catabolic process to kynurenine"/>
    <property type="evidence" value="ECO:0007669"/>
    <property type="project" value="TreeGrafter"/>
</dbReference>
<feature type="binding site" evidence="4">
    <location>
        <position position="167"/>
    </location>
    <ligand>
        <name>pyridoxal 5'-phosphate</name>
        <dbReference type="ChEBI" id="CHEBI:597326"/>
    </ligand>
</feature>
<dbReference type="EC" id="3.7.1.3" evidence="4 5"/>
<dbReference type="InterPro" id="IPR015421">
    <property type="entry name" value="PyrdxlP-dep_Trfase_major"/>
</dbReference>
<dbReference type="PIRSF" id="PIRSF038800">
    <property type="entry name" value="KYNU"/>
    <property type="match status" value="1"/>
</dbReference>
<gene>
    <name evidence="4 7" type="primary">kynU</name>
    <name evidence="7" type="ORF">NOR51B_2662</name>
</gene>
<evidence type="ECO:0000256" key="4">
    <source>
        <dbReference type="HAMAP-Rule" id="MF_01970"/>
    </source>
</evidence>
<comment type="catalytic activity">
    <reaction evidence="4 6">
        <text>L-kynurenine + H2O = anthranilate + L-alanine + H(+)</text>
        <dbReference type="Rhea" id="RHEA:16813"/>
        <dbReference type="ChEBI" id="CHEBI:15377"/>
        <dbReference type="ChEBI" id="CHEBI:15378"/>
        <dbReference type="ChEBI" id="CHEBI:16567"/>
        <dbReference type="ChEBI" id="CHEBI:57959"/>
        <dbReference type="ChEBI" id="CHEBI:57972"/>
        <dbReference type="EC" id="3.7.1.3"/>
    </reaction>
</comment>
<dbReference type="Gene3D" id="3.40.640.10">
    <property type="entry name" value="Type I PLP-dependent aspartate aminotransferase-like (Major domain)"/>
    <property type="match status" value="1"/>
</dbReference>
<dbReference type="PANTHER" id="PTHR14084:SF0">
    <property type="entry name" value="KYNURENINASE"/>
    <property type="match status" value="1"/>
</dbReference>
<comment type="cofactor">
    <cofactor evidence="4 6">
        <name>pyridoxal 5'-phosphate</name>
        <dbReference type="ChEBI" id="CHEBI:597326"/>
    </cofactor>
</comment>
<comment type="subunit">
    <text evidence="4 6">Homodimer.</text>
</comment>
<evidence type="ECO:0000313" key="8">
    <source>
        <dbReference type="Proteomes" id="UP000004699"/>
    </source>
</evidence>
<dbReference type="GO" id="GO:0019805">
    <property type="term" value="P:quinolinate biosynthetic process"/>
    <property type="evidence" value="ECO:0007669"/>
    <property type="project" value="UniProtKB-UniRule"/>
</dbReference>
<feature type="binding site" evidence="4">
    <location>
        <position position="251"/>
    </location>
    <ligand>
        <name>pyridoxal 5'-phosphate</name>
        <dbReference type="ChEBI" id="CHEBI:597326"/>
    </ligand>
</feature>
<feature type="modified residue" description="N6-(pyridoxal phosphate)lysine" evidence="4">
    <location>
        <position position="222"/>
    </location>
</feature>
<dbReference type="Pfam" id="PF22580">
    <property type="entry name" value="KYNU_C"/>
    <property type="match status" value="1"/>
</dbReference>
<comment type="pathway">
    <text evidence="4 6">Cofactor biosynthesis; NAD(+) biosynthesis; quinolinate from L-kynurenine: step 2/3.</text>
</comment>
<protein>
    <recommendedName>
        <fullName evidence="4 5">Kynureninase</fullName>
        <ecNumber evidence="4 5">3.7.1.3</ecNumber>
    </recommendedName>
    <alternativeName>
        <fullName evidence="4">L-kynurenine hydrolase</fullName>
    </alternativeName>
</protein>
<dbReference type="GO" id="GO:0005737">
    <property type="term" value="C:cytoplasm"/>
    <property type="evidence" value="ECO:0007669"/>
    <property type="project" value="UniProtKB-UniRule"/>
</dbReference>
<name>B8KU22_9GAMM</name>
<dbReference type="OrthoDB" id="9812626at2"/>
<feature type="binding site" evidence="4">
    <location>
        <position position="277"/>
    </location>
    <ligand>
        <name>pyridoxal 5'-phosphate</name>
        <dbReference type="ChEBI" id="CHEBI:597326"/>
    </ligand>
</feature>
<organism evidence="7 8">
    <name type="scientific">Luminiphilus syltensis NOR5-1B</name>
    <dbReference type="NCBI Taxonomy" id="565045"/>
    <lineage>
        <taxon>Bacteria</taxon>
        <taxon>Pseudomonadati</taxon>
        <taxon>Pseudomonadota</taxon>
        <taxon>Gammaproteobacteria</taxon>
        <taxon>Cellvibrionales</taxon>
        <taxon>Halieaceae</taxon>
        <taxon>Luminiphilus</taxon>
    </lineage>
</organism>
<dbReference type="Gene3D" id="3.90.1150.10">
    <property type="entry name" value="Aspartate Aminotransferase, domain 1"/>
    <property type="match status" value="1"/>
</dbReference>
<feature type="binding site" evidence="4">
    <location>
        <position position="196"/>
    </location>
    <ligand>
        <name>pyridoxal 5'-phosphate</name>
        <dbReference type="ChEBI" id="CHEBI:597326"/>
    </ligand>
</feature>
<feature type="binding site" evidence="4">
    <location>
        <position position="221"/>
    </location>
    <ligand>
        <name>pyridoxal 5'-phosphate</name>
        <dbReference type="ChEBI" id="CHEBI:597326"/>
    </ligand>
</feature>
<dbReference type="InterPro" id="IPR010111">
    <property type="entry name" value="Kynureninase"/>
</dbReference>
<evidence type="ECO:0000256" key="5">
    <source>
        <dbReference type="NCBIfam" id="TIGR01814"/>
    </source>
</evidence>
<dbReference type="AlphaFoldDB" id="B8KU22"/>
<evidence type="ECO:0000256" key="2">
    <source>
        <dbReference type="ARBA" id="ARBA00022801"/>
    </source>
</evidence>
<dbReference type="InterPro" id="IPR015422">
    <property type="entry name" value="PyrdxlP-dep_Trfase_small"/>
</dbReference>
<comment type="similarity">
    <text evidence="4 6">Belongs to the kynureninase family.</text>
</comment>
<dbReference type="GO" id="GO:0097053">
    <property type="term" value="P:L-kynurenine catabolic process"/>
    <property type="evidence" value="ECO:0007669"/>
    <property type="project" value="UniProtKB-UniRule"/>
</dbReference>